<dbReference type="PANTHER" id="PTHR11059">
    <property type="entry name" value="DNA REPAIR PROTEIN RECN"/>
    <property type="match status" value="1"/>
</dbReference>
<dbReference type="Gene3D" id="3.40.50.300">
    <property type="entry name" value="P-loop containing nucleotide triphosphate hydrolases"/>
    <property type="match status" value="2"/>
</dbReference>
<evidence type="ECO:0000256" key="7">
    <source>
        <dbReference type="ARBA" id="ARBA00023204"/>
    </source>
</evidence>
<evidence type="ECO:0000256" key="6">
    <source>
        <dbReference type="ARBA" id="ARBA00022840"/>
    </source>
</evidence>
<evidence type="ECO:0000256" key="1">
    <source>
        <dbReference type="ARBA" id="ARBA00003618"/>
    </source>
</evidence>
<comment type="similarity">
    <text evidence="2 9">Belongs to the RecN family.</text>
</comment>
<evidence type="ECO:0000256" key="2">
    <source>
        <dbReference type="ARBA" id="ARBA00009441"/>
    </source>
</evidence>
<dbReference type="InterPro" id="IPR003395">
    <property type="entry name" value="RecF/RecN/SMC_N"/>
</dbReference>
<evidence type="ECO:0000256" key="9">
    <source>
        <dbReference type="PIRNR" id="PIRNR003128"/>
    </source>
</evidence>
<dbReference type="NCBIfam" id="TIGR00634">
    <property type="entry name" value="recN"/>
    <property type="match status" value="1"/>
</dbReference>
<dbReference type="AlphaFoldDB" id="A0A066WQT4"/>
<dbReference type="PATRIC" id="fig|1492738.3.peg.417"/>
<dbReference type="GO" id="GO:0009432">
    <property type="term" value="P:SOS response"/>
    <property type="evidence" value="ECO:0007669"/>
    <property type="project" value="TreeGrafter"/>
</dbReference>
<evidence type="ECO:0000313" key="12">
    <source>
        <dbReference type="Proteomes" id="UP000027064"/>
    </source>
</evidence>
<dbReference type="PIRSF" id="PIRSF003128">
    <property type="entry name" value="RecN"/>
    <property type="match status" value="1"/>
</dbReference>
<evidence type="ECO:0000256" key="4">
    <source>
        <dbReference type="ARBA" id="ARBA00022741"/>
    </source>
</evidence>
<sequence length="550" mass="61554">MITALSIKNYALIEKLTIDFSKGFSIITGETGAGKSIILGALGLVLGKRADLTSLKNKEEKCIIEAQFDISKYNLKAFFEANDLDYEEDTIIRREILPSGKSRAFINDSPVNLQELQDLGEFLIDIHSQQQTRELTDENVQFDIIDAIAVNSEIILNYQSLLKSYKSDKAQLNSLIKKQSESNKEQEYHTFLLNELLTAQLKQGEQEELESVFEQLNNVEIIKEAIDKSLAIANEEQFGVLNNLKEIKTAIQKIAPFATEYNELLERINSLAIEFDDISAEMNRHAEKITHDPEQLEQISQKLQLIYNLQKKHQVSTVDDLLAIQAKLENEVVELGNIEEEIAILNVRIQEKVAELDVLATTIHDNRIQSIPVLSEKMIAILATLGMPNTRFNIEVTQGESYFANGKDELQFLFSANKGTDFGLLKKVASGGEMSRIMLAVKAILAQYSKLPTLIFDEIDTGVSGEIAIKMGEIMKEMSKTMQIFAITHLPQIAAKGDAHFKVFKSTVADDTQSELKLLSDEERVVEIAQMLSGTIVSDSALNHAKALLN</sequence>
<proteinExistence type="inferred from homology"/>
<keyword evidence="4" id="KW-0547">Nucleotide-binding</keyword>
<name>A0A066WQT4_9FLAO</name>
<dbReference type="EMBL" id="JNCA01000003">
    <property type="protein sequence ID" value="KDN56402.1"/>
    <property type="molecule type" value="Genomic_DNA"/>
</dbReference>
<dbReference type="OrthoDB" id="9806954at2"/>
<dbReference type="GO" id="GO:0005524">
    <property type="term" value="F:ATP binding"/>
    <property type="evidence" value="ECO:0007669"/>
    <property type="project" value="UniProtKB-KW"/>
</dbReference>
<dbReference type="SUPFAM" id="SSF52540">
    <property type="entry name" value="P-loop containing nucleoside triphosphate hydrolases"/>
    <property type="match status" value="1"/>
</dbReference>
<organism evidence="11 12">
    <name type="scientific">Flavobacterium seoulense</name>
    <dbReference type="NCBI Taxonomy" id="1492738"/>
    <lineage>
        <taxon>Bacteria</taxon>
        <taxon>Pseudomonadati</taxon>
        <taxon>Bacteroidota</taxon>
        <taxon>Flavobacteriia</taxon>
        <taxon>Flavobacteriales</taxon>
        <taxon>Flavobacteriaceae</taxon>
        <taxon>Flavobacterium</taxon>
    </lineage>
</organism>
<dbReference type="GO" id="GO:0006281">
    <property type="term" value="P:DNA repair"/>
    <property type="evidence" value="ECO:0007669"/>
    <property type="project" value="UniProtKB-KW"/>
</dbReference>
<keyword evidence="7 9" id="KW-0234">DNA repair</keyword>
<evidence type="ECO:0000313" key="11">
    <source>
        <dbReference type="EMBL" id="KDN56402.1"/>
    </source>
</evidence>
<dbReference type="Proteomes" id="UP000027064">
    <property type="component" value="Unassembled WGS sequence"/>
</dbReference>
<dbReference type="PANTHER" id="PTHR11059:SF0">
    <property type="entry name" value="DNA REPAIR PROTEIN RECN"/>
    <property type="match status" value="1"/>
</dbReference>
<dbReference type="STRING" id="1492738.FEM21_04210"/>
<dbReference type="GO" id="GO:0006310">
    <property type="term" value="P:DNA recombination"/>
    <property type="evidence" value="ECO:0007669"/>
    <property type="project" value="InterPro"/>
</dbReference>
<dbReference type="eggNOG" id="COG0497">
    <property type="taxonomic scope" value="Bacteria"/>
</dbReference>
<dbReference type="CDD" id="cd03241">
    <property type="entry name" value="ABC_RecN"/>
    <property type="match status" value="2"/>
</dbReference>
<protein>
    <recommendedName>
        <fullName evidence="3 9">DNA repair protein RecN</fullName>
    </recommendedName>
    <alternativeName>
        <fullName evidence="8 9">Recombination protein N</fullName>
    </alternativeName>
</protein>
<evidence type="ECO:0000256" key="5">
    <source>
        <dbReference type="ARBA" id="ARBA00022763"/>
    </source>
</evidence>
<reference evidence="11 12" key="1">
    <citation type="submission" date="2014-05" db="EMBL/GenBank/DDBJ databases">
        <title>Genome Sequence of Flavobacterium sp. EM1321.</title>
        <authorList>
            <person name="Shin S.-K."/>
            <person name="Yi H."/>
        </authorList>
    </citation>
    <scope>NUCLEOTIDE SEQUENCE [LARGE SCALE GENOMIC DNA]</scope>
    <source>
        <strain evidence="11 12">EM1321</strain>
    </source>
</reference>
<evidence type="ECO:0000259" key="10">
    <source>
        <dbReference type="Pfam" id="PF02463"/>
    </source>
</evidence>
<feature type="domain" description="RecF/RecN/SMC N-terminal" evidence="10">
    <location>
        <begin position="2"/>
        <end position="506"/>
    </location>
</feature>
<dbReference type="InterPro" id="IPR004604">
    <property type="entry name" value="DNA_recomb/repair_RecN"/>
</dbReference>
<dbReference type="Pfam" id="PF02463">
    <property type="entry name" value="SMC_N"/>
    <property type="match status" value="1"/>
</dbReference>
<keyword evidence="5 9" id="KW-0227">DNA damage</keyword>
<comment type="function">
    <text evidence="1 9">May be involved in recombinational repair of damaged DNA.</text>
</comment>
<dbReference type="GO" id="GO:0043590">
    <property type="term" value="C:bacterial nucleoid"/>
    <property type="evidence" value="ECO:0007669"/>
    <property type="project" value="TreeGrafter"/>
</dbReference>
<comment type="caution">
    <text evidence="11">The sequence shown here is derived from an EMBL/GenBank/DDBJ whole genome shotgun (WGS) entry which is preliminary data.</text>
</comment>
<keyword evidence="6" id="KW-0067">ATP-binding</keyword>
<accession>A0A066WQT4</accession>
<dbReference type="InterPro" id="IPR027417">
    <property type="entry name" value="P-loop_NTPase"/>
</dbReference>
<keyword evidence="12" id="KW-1185">Reference proteome</keyword>
<evidence type="ECO:0000256" key="3">
    <source>
        <dbReference type="ARBA" id="ARBA00021315"/>
    </source>
</evidence>
<gene>
    <name evidence="11" type="ORF">FEM21_04210</name>
</gene>
<dbReference type="RefSeq" id="WP_035657223.1">
    <property type="nucleotide sequence ID" value="NZ_JNCA01000003.1"/>
</dbReference>
<evidence type="ECO:0000256" key="8">
    <source>
        <dbReference type="ARBA" id="ARBA00033408"/>
    </source>
</evidence>